<proteinExistence type="predicted"/>
<dbReference type="AlphaFoldDB" id="A0A9P7NIP9"/>
<feature type="transmembrane region" description="Helical" evidence="2">
    <location>
        <begin position="37"/>
        <end position="56"/>
    </location>
</feature>
<feature type="compositionally biased region" description="Polar residues" evidence="1">
    <location>
        <begin position="337"/>
        <end position="346"/>
    </location>
</feature>
<reference evidence="3" key="1">
    <citation type="journal article" date="2020" name="bioRxiv">
        <title>Whole genome comparisons of ergot fungi reveals the divergence and evolution of species within the genus Claviceps are the result of varying mechanisms driving genome evolution and host range expansion.</title>
        <authorList>
            <person name="Wyka S.A."/>
            <person name="Mondo S.J."/>
            <person name="Liu M."/>
            <person name="Dettman J."/>
            <person name="Nalam V."/>
            <person name="Broders K.D."/>
        </authorList>
    </citation>
    <scope>NUCLEOTIDE SEQUENCE</scope>
    <source>
        <strain evidence="3">CCC 602</strain>
    </source>
</reference>
<evidence type="ECO:0000313" key="4">
    <source>
        <dbReference type="Proteomes" id="UP000748025"/>
    </source>
</evidence>
<accession>A0A9P7NIP9</accession>
<feature type="region of interest" description="Disordered" evidence="1">
    <location>
        <begin position="383"/>
        <end position="402"/>
    </location>
</feature>
<dbReference type="EMBL" id="SRPW01000111">
    <property type="protein sequence ID" value="KAG6017700.1"/>
    <property type="molecule type" value="Genomic_DNA"/>
</dbReference>
<keyword evidence="2" id="KW-0472">Membrane</keyword>
<feature type="compositionally biased region" description="Basic and acidic residues" evidence="1">
    <location>
        <begin position="209"/>
        <end position="219"/>
    </location>
</feature>
<dbReference type="Proteomes" id="UP000748025">
    <property type="component" value="Unassembled WGS sequence"/>
</dbReference>
<name>A0A9P7NIP9_9HYPO</name>
<sequence>MRLPDSATTLLKPWRRLRSFRRELDSKNLTIILANKIVFASITVFAAVSYMTIALIKARRQQQKGVQAVGWAGCCSFLNVLARKRKGGQCRYEQASSYSFDGTWQAHPLQSTSSDRRQTLQQTHPERTPQEDVLVERNLSVRSVITLPAYRALAAHNEQVIGRAGERGGVDIVVNLPTLEEQESLRDEEMETIYQIRLARRQRAAEREEVRRQRQDAQQRGDSSALLEARSQSRDASYNHTVHELRQDVSRIQEQRQRSVSSVSYADLGVARHNGTRLRTSSNEGERTRLLSDAASFTMSVTHGAYLSGVHGRERGASSLFSVDRDLNAGRSASRVWPQSTTSSLSVGDDHAGSRPELVEIGFGIESPRPPEYESVSSENIEAGRVDNSSDYPPPEYPIVSLETERMTSSARSVVSSETETLLTREVIPSLSM</sequence>
<organism evidence="3 4">
    <name type="scientific">Claviceps pusilla</name>
    <dbReference type="NCBI Taxonomy" id="123648"/>
    <lineage>
        <taxon>Eukaryota</taxon>
        <taxon>Fungi</taxon>
        <taxon>Dikarya</taxon>
        <taxon>Ascomycota</taxon>
        <taxon>Pezizomycotina</taxon>
        <taxon>Sordariomycetes</taxon>
        <taxon>Hypocreomycetidae</taxon>
        <taxon>Hypocreales</taxon>
        <taxon>Clavicipitaceae</taxon>
        <taxon>Claviceps</taxon>
    </lineage>
</organism>
<evidence type="ECO:0000256" key="1">
    <source>
        <dbReference type="SAM" id="MobiDB-lite"/>
    </source>
</evidence>
<feature type="region of interest" description="Disordered" evidence="1">
    <location>
        <begin position="109"/>
        <end position="131"/>
    </location>
</feature>
<keyword evidence="2" id="KW-1133">Transmembrane helix</keyword>
<evidence type="ECO:0000256" key="2">
    <source>
        <dbReference type="SAM" id="Phobius"/>
    </source>
</evidence>
<gene>
    <name evidence="3" type="ORF">E4U43_000378</name>
</gene>
<feature type="compositionally biased region" description="Basic and acidic residues" evidence="1">
    <location>
        <begin position="114"/>
        <end position="130"/>
    </location>
</feature>
<feature type="region of interest" description="Disordered" evidence="1">
    <location>
        <begin position="334"/>
        <end position="353"/>
    </location>
</feature>
<comment type="caution">
    <text evidence="3">The sequence shown here is derived from an EMBL/GenBank/DDBJ whole genome shotgun (WGS) entry which is preliminary data.</text>
</comment>
<protein>
    <submittedName>
        <fullName evidence="3">Uncharacterized protein</fullName>
    </submittedName>
</protein>
<keyword evidence="2" id="KW-0812">Transmembrane</keyword>
<keyword evidence="4" id="KW-1185">Reference proteome</keyword>
<dbReference type="OrthoDB" id="5376312at2759"/>
<evidence type="ECO:0000313" key="3">
    <source>
        <dbReference type="EMBL" id="KAG6017700.1"/>
    </source>
</evidence>
<feature type="region of interest" description="Disordered" evidence="1">
    <location>
        <begin position="209"/>
        <end position="240"/>
    </location>
</feature>